<dbReference type="PROSITE" id="PS50920">
    <property type="entry name" value="SOLCAR"/>
    <property type="match status" value="2"/>
</dbReference>
<feature type="repeat" description="Solcar" evidence="9">
    <location>
        <begin position="139"/>
        <end position="224"/>
    </location>
</feature>
<dbReference type="InterPro" id="IPR018108">
    <property type="entry name" value="MCP_transmembrane"/>
</dbReference>
<keyword evidence="4" id="KW-0677">Repeat</keyword>
<dbReference type="SUPFAM" id="SSF103506">
    <property type="entry name" value="Mitochondrial carrier"/>
    <property type="match status" value="1"/>
</dbReference>
<dbReference type="STRING" id="451379.A0A0N5ALP5"/>
<protein>
    <submittedName>
        <fullName evidence="11">Reverse transcriptase domain-containing protein</fullName>
    </submittedName>
</protein>
<dbReference type="Proteomes" id="UP000046393">
    <property type="component" value="Unplaced"/>
</dbReference>
<evidence type="ECO:0000256" key="6">
    <source>
        <dbReference type="ARBA" id="ARBA00022989"/>
    </source>
</evidence>
<keyword evidence="5" id="KW-1000">Mitochondrion outer membrane</keyword>
<evidence type="ECO:0000256" key="7">
    <source>
        <dbReference type="ARBA" id="ARBA00023128"/>
    </source>
</evidence>
<dbReference type="PANTHER" id="PTHR10780:SF18">
    <property type="entry name" value="LD43650P"/>
    <property type="match status" value="1"/>
</dbReference>
<dbReference type="GO" id="GO:0005741">
    <property type="term" value="C:mitochondrial outer membrane"/>
    <property type="evidence" value="ECO:0007669"/>
    <property type="project" value="UniProtKB-SubCell"/>
</dbReference>
<keyword evidence="8 9" id="KW-0472">Membrane</keyword>
<evidence type="ECO:0000256" key="3">
    <source>
        <dbReference type="ARBA" id="ARBA00022692"/>
    </source>
</evidence>
<dbReference type="InterPro" id="IPR023395">
    <property type="entry name" value="MCP_dom_sf"/>
</dbReference>
<keyword evidence="7" id="KW-0496">Mitochondrion</keyword>
<comment type="similarity">
    <text evidence="2">Belongs to the mitochondrial carrier (TC 2.A.29) family.</text>
</comment>
<evidence type="ECO:0000256" key="8">
    <source>
        <dbReference type="ARBA" id="ARBA00023136"/>
    </source>
</evidence>
<evidence type="ECO:0000256" key="2">
    <source>
        <dbReference type="ARBA" id="ARBA00006375"/>
    </source>
</evidence>
<keyword evidence="6" id="KW-1133">Transmembrane helix</keyword>
<reference evidence="11" key="1">
    <citation type="submission" date="2017-02" db="UniProtKB">
        <authorList>
            <consortium name="WormBaseParasite"/>
        </authorList>
    </citation>
    <scope>IDENTIFICATION</scope>
</reference>
<dbReference type="Gene3D" id="1.50.40.10">
    <property type="entry name" value="Mitochondrial carrier domain"/>
    <property type="match status" value="1"/>
</dbReference>
<dbReference type="AlphaFoldDB" id="A0A0N5ALP5"/>
<evidence type="ECO:0000256" key="1">
    <source>
        <dbReference type="ARBA" id="ARBA00004374"/>
    </source>
</evidence>
<keyword evidence="10" id="KW-1185">Reference proteome</keyword>
<evidence type="ECO:0000256" key="4">
    <source>
        <dbReference type="ARBA" id="ARBA00022737"/>
    </source>
</evidence>
<proteinExistence type="inferred from homology"/>
<evidence type="ECO:0000256" key="5">
    <source>
        <dbReference type="ARBA" id="ARBA00022787"/>
    </source>
</evidence>
<organism evidence="10 11">
    <name type="scientific">Syphacia muris</name>
    <dbReference type="NCBI Taxonomy" id="451379"/>
    <lineage>
        <taxon>Eukaryota</taxon>
        <taxon>Metazoa</taxon>
        <taxon>Ecdysozoa</taxon>
        <taxon>Nematoda</taxon>
        <taxon>Chromadorea</taxon>
        <taxon>Rhabditida</taxon>
        <taxon>Spirurina</taxon>
        <taxon>Oxyuridomorpha</taxon>
        <taxon>Oxyuroidea</taxon>
        <taxon>Oxyuridae</taxon>
        <taxon>Syphacia</taxon>
    </lineage>
</organism>
<keyword evidence="3 9" id="KW-0812">Transmembrane</keyword>
<name>A0A0N5ALP5_9BILA</name>
<feature type="repeat" description="Solcar" evidence="9">
    <location>
        <begin position="16"/>
        <end position="113"/>
    </location>
</feature>
<comment type="subcellular location">
    <subcellularLocation>
        <location evidence="1">Mitochondrion outer membrane</location>
        <topology evidence="1">Multi-pass membrane protein</topology>
    </subcellularLocation>
</comment>
<evidence type="ECO:0000313" key="11">
    <source>
        <dbReference type="WBParaSite" id="SMUV_0000547001-mRNA-1"/>
    </source>
</evidence>
<evidence type="ECO:0000313" key="10">
    <source>
        <dbReference type="Proteomes" id="UP000046393"/>
    </source>
</evidence>
<evidence type="ECO:0000256" key="9">
    <source>
        <dbReference type="PROSITE-ProRule" id="PRU00282"/>
    </source>
</evidence>
<sequence length="332" mass="38244">MAEEEVPGPRFLGFEGEDAEIMEGKTISSALFTIYHQPVTVCRTLVQFGYNPLPLYTPFSRRYRFSRGFFSYARHLIHFYGVRSLWTGLEVALVRAMIYTGTQQFLFRSLEEYLPNFGGALKIVANGPRTIWERCQLCFRVIIRNSLVVIPLDLIIYPFHVILNRKIAQIIVGDFGYDGIFDSASLVYNREGLKGFFAGFHPFLLCTLMEIVLTNSVILGIDIFFCHCLKKYCNYDEHNYIRDLGEHILNSLTSLITYPYNLVSTICSIAIFGEPPFNFKWGHKTYRCRDWVQLKHTLQQSKVQYRGIALLVRPYTGPVIPGLDGNLYEAHI</sequence>
<dbReference type="WBParaSite" id="SMUV_0000547001-mRNA-1">
    <property type="protein sequence ID" value="SMUV_0000547001-mRNA-1"/>
    <property type="gene ID" value="SMUV_0000547001"/>
</dbReference>
<dbReference type="PANTHER" id="PTHR10780">
    <property type="entry name" value="MITOCHONDRIAL CARRIER HOMOLOG"/>
    <property type="match status" value="1"/>
</dbReference>
<accession>A0A0N5ALP5</accession>